<sequence length="362" mass="39388">MAEVDQQSTTPVESIQTDISNETKIGSGMGPAGQDINDKSLSLSVDEVINSTSISAKSDSISSLSSINTTNTTNNIIESLQSTKIIDDEEKDQTASAVAETSTSSNNNNNNNVSTTSYTSTPDQQPNLIIKQIDPETLNTTTNSPKLPKSVASKTNFFNDLSQQSVEIMTPTSPNANISSTSPLPKKAVKFTVRKVSHEAIISPTSSPNLAGNGGNGSGVGAGFGKSPRVASHSRSHSHPEMGASNKNMSPPTSFIAQTVSSTEDERHKQELIKLEKAQAKYEQYGARITKIDKEINFLTQLLPPYNVEVDYNTRVKITKAIEKLRMKQDEIDKRKYDLGITISRLWRHLDDGSNIWVRKGE</sequence>
<evidence type="ECO:0000313" key="2">
    <source>
        <dbReference type="EMBL" id="EER30706.1"/>
    </source>
</evidence>
<keyword evidence="3" id="KW-1185">Reference proteome</keyword>
<evidence type="ECO:0000256" key="1">
    <source>
        <dbReference type="SAM" id="MobiDB-lite"/>
    </source>
</evidence>
<dbReference type="AlphaFoldDB" id="C5MI09"/>
<dbReference type="VEuPathDB" id="FungiDB:CTRG_05702"/>
<feature type="region of interest" description="Disordered" evidence="1">
    <location>
        <begin position="87"/>
        <end position="123"/>
    </location>
</feature>
<name>C5MI09_CANTT</name>
<dbReference type="EMBL" id="GG692403">
    <property type="protein sequence ID" value="EER30706.1"/>
    <property type="molecule type" value="Genomic_DNA"/>
</dbReference>
<dbReference type="KEGG" id="ctp:CTRG_05702"/>
<proteinExistence type="predicted"/>
<reference evidence="2 3" key="1">
    <citation type="journal article" date="2009" name="Nature">
        <title>Evolution of pathogenicity and sexual reproduction in eight Candida genomes.</title>
        <authorList>
            <person name="Butler G."/>
            <person name="Rasmussen M.D."/>
            <person name="Lin M.F."/>
            <person name="Santos M.A."/>
            <person name="Sakthikumar S."/>
            <person name="Munro C.A."/>
            <person name="Rheinbay E."/>
            <person name="Grabherr M."/>
            <person name="Forche A."/>
            <person name="Reedy J.L."/>
            <person name="Agrafioti I."/>
            <person name="Arnaud M.B."/>
            <person name="Bates S."/>
            <person name="Brown A.J."/>
            <person name="Brunke S."/>
            <person name="Costanzo M.C."/>
            <person name="Fitzpatrick D.A."/>
            <person name="de Groot P.W."/>
            <person name="Harris D."/>
            <person name="Hoyer L.L."/>
            <person name="Hube B."/>
            <person name="Klis F.M."/>
            <person name="Kodira C."/>
            <person name="Lennard N."/>
            <person name="Logue M.E."/>
            <person name="Martin R."/>
            <person name="Neiman A.M."/>
            <person name="Nikolaou E."/>
            <person name="Quail M.A."/>
            <person name="Quinn J."/>
            <person name="Santos M.C."/>
            <person name="Schmitzberger F.F."/>
            <person name="Sherlock G."/>
            <person name="Shah P."/>
            <person name="Silverstein K.A."/>
            <person name="Skrzypek M.S."/>
            <person name="Soll D."/>
            <person name="Staggs R."/>
            <person name="Stansfield I."/>
            <person name="Stumpf M.P."/>
            <person name="Sudbery P.E."/>
            <person name="Srikantha T."/>
            <person name="Zeng Q."/>
            <person name="Berman J."/>
            <person name="Berriman M."/>
            <person name="Heitman J."/>
            <person name="Gow N.A."/>
            <person name="Lorenz M.C."/>
            <person name="Birren B.W."/>
            <person name="Kellis M."/>
            <person name="Cuomo C.A."/>
        </authorList>
    </citation>
    <scope>NUCLEOTIDE SEQUENCE [LARGE SCALE GENOMIC DNA]</scope>
    <source>
        <strain evidence="3">ATCC MYA-3404 / T1</strain>
    </source>
</reference>
<dbReference type="GeneID" id="8300917"/>
<feature type="compositionally biased region" description="Low complexity" evidence="1">
    <location>
        <begin position="94"/>
        <end position="121"/>
    </location>
</feature>
<dbReference type="STRING" id="294747.C5MI09"/>
<organism evidence="2 3">
    <name type="scientific">Candida tropicalis (strain ATCC MYA-3404 / T1)</name>
    <name type="common">Yeast</name>
    <dbReference type="NCBI Taxonomy" id="294747"/>
    <lineage>
        <taxon>Eukaryota</taxon>
        <taxon>Fungi</taxon>
        <taxon>Dikarya</taxon>
        <taxon>Ascomycota</taxon>
        <taxon>Saccharomycotina</taxon>
        <taxon>Pichiomycetes</taxon>
        <taxon>Debaryomycetaceae</taxon>
        <taxon>Candida/Lodderomyces clade</taxon>
        <taxon>Candida</taxon>
    </lineage>
</organism>
<feature type="compositionally biased region" description="Gly residues" evidence="1">
    <location>
        <begin position="212"/>
        <end position="224"/>
    </location>
</feature>
<dbReference type="RefSeq" id="XP_002551404.1">
    <property type="nucleotide sequence ID" value="XM_002551358.1"/>
</dbReference>
<evidence type="ECO:0000313" key="3">
    <source>
        <dbReference type="Proteomes" id="UP000002037"/>
    </source>
</evidence>
<protein>
    <submittedName>
        <fullName evidence="2">Uncharacterized protein</fullName>
    </submittedName>
</protein>
<dbReference type="HOGENOM" id="CLU_059406_0_0_1"/>
<feature type="region of interest" description="Disordered" evidence="1">
    <location>
        <begin position="1"/>
        <end position="38"/>
    </location>
</feature>
<dbReference type="OrthoDB" id="3993315at2759"/>
<gene>
    <name evidence="2" type="ORF">CTRG_05702</name>
</gene>
<dbReference type="Proteomes" id="UP000002037">
    <property type="component" value="Unassembled WGS sequence"/>
</dbReference>
<feature type="region of interest" description="Disordered" evidence="1">
    <location>
        <begin position="203"/>
        <end position="252"/>
    </location>
</feature>
<accession>C5MI09</accession>
<feature type="compositionally biased region" description="Polar residues" evidence="1">
    <location>
        <begin position="1"/>
        <end position="24"/>
    </location>
</feature>
<dbReference type="eggNOG" id="ENOG502S1ET">
    <property type="taxonomic scope" value="Eukaryota"/>
</dbReference>